<evidence type="ECO:0000313" key="4">
    <source>
        <dbReference type="EMBL" id="AQW87180.1"/>
    </source>
</evidence>
<gene>
    <name evidence="4" type="ORF">CPIN18021_0333</name>
</gene>
<dbReference type="Gene3D" id="2.10.109.10">
    <property type="entry name" value="Umud Fragment, subunit A"/>
    <property type="match status" value="1"/>
</dbReference>
<dbReference type="AlphaFoldDB" id="A0A1S6U684"/>
<keyword evidence="1" id="KW-0805">Transcription regulation</keyword>
<evidence type="ECO:0000256" key="1">
    <source>
        <dbReference type="ARBA" id="ARBA00023015"/>
    </source>
</evidence>
<proteinExistence type="predicted"/>
<reference evidence="5" key="1">
    <citation type="submission" date="2016-09" db="EMBL/GenBank/DDBJ databases">
        <title>Comparative genomics of the Campylobacter concisus group.</title>
        <authorList>
            <person name="Miller W.G."/>
            <person name="Yee E."/>
            <person name="Chapman M.H."/>
            <person name="Huynh S."/>
            <person name="Bono J.L."/>
            <person name="On S.L.W."/>
            <person name="StLeger J."/>
            <person name="Foster G."/>
            <person name="Parker C.T."/>
        </authorList>
    </citation>
    <scope>NUCLEOTIDE SEQUENCE [LARGE SCALE GENOMIC DNA]</scope>
    <source>
        <strain evidence="5">RM18021</strain>
    </source>
</reference>
<dbReference type="RefSeq" id="WP_078415574.1">
    <property type="nucleotide sequence ID" value="NZ_CP017258.1"/>
</dbReference>
<dbReference type="Proteomes" id="UP000190868">
    <property type="component" value="Chromosome"/>
</dbReference>
<evidence type="ECO:0000256" key="2">
    <source>
        <dbReference type="ARBA" id="ARBA00023125"/>
    </source>
</evidence>
<dbReference type="InterPro" id="IPR015927">
    <property type="entry name" value="Peptidase_S24_S26A/B/C"/>
</dbReference>
<organism evidence="4 5">
    <name type="scientific">Campylobacter pinnipediorum subsp. caledonicus</name>
    <dbReference type="NCBI Taxonomy" id="1874362"/>
    <lineage>
        <taxon>Bacteria</taxon>
        <taxon>Pseudomonadati</taxon>
        <taxon>Campylobacterota</taxon>
        <taxon>Epsilonproteobacteria</taxon>
        <taxon>Campylobacterales</taxon>
        <taxon>Campylobacteraceae</taxon>
        <taxon>Campylobacter</taxon>
    </lineage>
</organism>
<dbReference type="CDD" id="cd06529">
    <property type="entry name" value="S24_LexA-like"/>
    <property type="match status" value="1"/>
</dbReference>
<name>A0A1S6U684_9BACT</name>
<sequence>MADGIKYSIVEEALEIINKTNVDFYKYIGLTRQQDNNNKKVGYYPIKYIKEIASFFNVSADVLLDETLIKTLKEKKNGKHKKPIKTITNDNTVNVPFFKNGVVSAGFGNENDDMGDYELLPFNPEDLKIMFNVSPNAKIGIIPCFGNSMEPTIKESDLIAFCVDGADIVEGAIYICKYDNELFVKRIKKRPKLALLSDNKDYEPILVDEALEVQIIGRVVGCYSINSKRI</sequence>
<dbReference type="InterPro" id="IPR039418">
    <property type="entry name" value="LexA-like"/>
</dbReference>
<keyword evidence="5" id="KW-1185">Reference proteome</keyword>
<keyword evidence="3" id="KW-0804">Transcription</keyword>
<evidence type="ECO:0000313" key="5">
    <source>
        <dbReference type="Proteomes" id="UP000190868"/>
    </source>
</evidence>
<protein>
    <submittedName>
        <fullName evidence="4">Peptidase S24 LexA-like protein</fullName>
    </submittedName>
</protein>
<dbReference type="EMBL" id="CP017258">
    <property type="protein sequence ID" value="AQW87180.1"/>
    <property type="molecule type" value="Genomic_DNA"/>
</dbReference>
<evidence type="ECO:0000256" key="3">
    <source>
        <dbReference type="ARBA" id="ARBA00023163"/>
    </source>
</evidence>
<dbReference type="GO" id="GO:0003677">
    <property type="term" value="F:DNA binding"/>
    <property type="evidence" value="ECO:0007669"/>
    <property type="project" value="UniProtKB-KW"/>
</dbReference>
<keyword evidence="2" id="KW-0238">DNA-binding</keyword>
<dbReference type="Pfam" id="PF00717">
    <property type="entry name" value="Peptidase_S24"/>
    <property type="match status" value="1"/>
</dbReference>
<dbReference type="PANTHER" id="PTHR40661:SF1">
    <property type="entry name" value="HTH CRO_C1-TYPE DOMAIN-CONTAINING PROTEIN"/>
    <property type="match status" value="1"/>
</dbReference>
<dbReference type="InterPro" id="IPR036286">
    <property type="entry name" value="LexA/Signal_pep-like_sf"/>
</dbReference>
<dbReference type="PANTHER" id="PTHR40661">
    <property type="match status" value="1"/>
</dbReference>
<accession>A0A1S6U684</accession>
<dbReference type="SUPFAM" id="SSF51306">
    <property type="entry name" value="LexA/Signal peptidase"/>
    <property type="match status" value="1"/>
</dbReference>